<comment type="caution">
    <text evidence="1">The sequence shown here is derived from an EMBL/GenBank/DDBJ whole genome shotgun (WGS) entry which is preliminary data.</text>
</comment>
<protein>
    <submittedName>
        <fullName evidence="1">Uncharacterized protein</fullName>
    </submittedName>
</protein>
<sequence length="181" mass="21037">MKAQTKQIKFNTVEIREFPIILSNNPACEYGPSIEIGWEYTDINTADNAIRVSQYEKERFGKRRHEKKGRPSKLYLSQVRREAILKEAGYTDKEVKRAVREKSKARLKRSVSTFLSVGTRINATIKGRRKERKVLRAVRNLKKLQDNRKGESPGDLFCDNASVYKGWWIPFSLISSKSYHL</sequence>
<gene>
    <name evidence="1" type="ORF">QTG54_006321</name>
</gene>
<evidence type="ECO:0000313" key="1">
    <source>
        <dbReference type="EMBL" id="KAK1742724.1"/>
    </source>
</evidence>
<keyword evidence="2" id="KW-1185">Reference proteome</keyword>
<reference evidence="1" key="1">
    <citation type="submission" date="2023-06" db="EMBL/GenBank/DDBJ databases">
        <title>Survivors Of The Sea: Transcriptome response of Skeletonema marinoi to long-term dormancy.</title>
        <authorList>
            <person name="Pinder M.I.M."/>
            <person name="Kourtchenko O."/>
            <person name="Robertson E.K."/>
            <person name="Larsson T."/>
            <person name="Maumus F."/>
            <person name="Osuna-Cruz C.M."/>
            <person name="Vancaester E."/>
            <person name="Stenow R."/>
            <person name="Vandepoele K."/>
            <person name="Ploug H."/>
            <person name="Bruchert V."/>
            <person name="Godhe A."/>
            <person name="Topel M."/>
        </authorList>
    </citation>
    <scope>NUCLEOTIDE SEQUENCE</scope>
    <source>
        <strain evidence="1">R05AC</strain>
    </source>
</reference>
<evidence type="ECO:0000313" key="2">
    <source>
        <dbReference type="Proteomes" id="UP001224775"/>
    </source>
</evidence>
<proteinExistence type="predicted"/>
<name>A0AAD9DE37_9STRA</name>
<accession>A0AAD9DE37</accession>
<organism evidence="1 2">
    <name type="scientific">Skeletonema marinoi</name>
    <dbReference type="NCBI Taxonomy" id="267567"/>
    <lineage>
        <taxon>Eukaryota</taxon>
        <taxon>Sar</taxon>
        <taxon>Stramenopiles</taxon>
        <taxon>Ochrophyta</taxon>
        <taxon>Bacillariophyta</taxon>
        <taxon>Coscinodiscophyceae</taxon>
        <taxon>Thalassiosirophycidae</taxon>
        <taxon>Thalassiosirales</taxon>
        <taxon>Skeletonemataceae</taxon>
        <taxon>Skeletonema</taxon>
        <taxon>Skeletonema marinoi-dohrnii complex</taxon>
    </lineage>
</organism>
<dbReference type="AlphaFoldDB" id="A0AAD9DE37"/>
<dbReference type="EMBL" id="JATAAI010000010">
    <property type="protein sequence ID" value="KAK1742724.1"/>
    <property type="molecule type" value="Genomic_DNA"/>
</dbReference>
<dbReference type="Proteomes" id="UP001224775">
    <property type="component" value="Unassembled WGS sequence"/>
</dbReference>